<evidence type="ECO:0000313" key="1">
    <source>
        <dbReference type="EMBL" id="KZN90226.1"/>
    </source>
</evidence>
<protein>
    <submittedName>
        <fullName evidence="1">Uncharacterized protein</fullName>
    </submittedName>
</protein>
<dbReference type="OMA" id="VYWDMDR"/>
<organism evidence="1">
    <name type="scientific">Penicillium chrysogenum</name>
    <name type="common">Penicillium notatum</name>
    <dbReference type="NCBI Taxonomy" id="5076"/>
    <lineage>
        <taxon>Eukaryota</taxon>
        <taxon>Fungi</taxon>
        <taxon>Dikarya</taxon>
        <taxon>Ascomycota</taxon>
        <taxon>Pezizomycotina</taxon>
        <taxon>Eurotiomycetes</taxon>
        <taxon>Eurotiomycetidae</taxon>
        <taxon>Eurotiales</taxon>
        <taxon>Aspergillaceae</taxon>
        <taxon>Penicillium</taxon>
        <taxon>Penicillium chrysogenum species complex</taxon>
    </lineage>
</organism>
<dbReference type="Proteomes" id="UP000076449">
    <property type="component" value="Chromosome I"/>
</dbReference>
<dbReference type="EMBL" id="CM002798">
    <property type="protein sequence ID" value="KZN90226.1"/>
    <property type="molecule type" value="Genomic_DNA"/>
</dbReference>
<accession>A0A167VAQ6</accession>
<gene>
    <name evidence="1" type="ORF">EN45_003410</name>
</gene>
<dbReference type="AlphaFoldDB" id="A0A167VAQ6"/>
<proteinExistence type="predicted"/>
<reference evidence="1" key="1">
    <citation type="journal article" date="2014" name="Genome Announc.">
        <title>Complete sequencing and chromosome-scale genome assembly of the industrial progenitor strain P2niaD18 from the penicillin producer Penicillium chrysogenum.</title>
        <authorList>
            <person name="Specht T."/>
            <person name="Dahlmann T.A."/>
            <person name="Zadra I."/>
            <person name="Kurnsteiner H."/>
            <person name="Kuck U."/>
        </authorList>
    </citation>
    <scope>NUCLEOTIDE SEQUENCE [LARGE SCALE GENOMIC DNA]</scope>
    <source>
        <strain evidence="1">P2niaD18</strain>
    </source>
</reference>
<sequence length="253" mass="29150">MDDIPRSWFPSGLDEGKKVTLDKPSSSKWVIGKLVNTHNYQSDETHVPSYVCAQFECVNATDQEECFMRIYVQVPFTGYEHAARDTLAQQAAEFTPPELNAYKFLTDNDSRNTPKLRAYKQDIQDANGPIPGGHITWIVWHKVPGKCLGDRRDALLYWGLKATERKRVRDAFLREFPTIMKMGYSPNHLRPRNLIWNSVNGALYFVGFRDAMPFKAKGTFGEEWLPYFDLAKPPQRNYQKSKDYKGDTSGWVL</sequence>
<name>A0A167VAQ6_PENCH</name>
<dbReference type="PhylomeDB" id="A0A167VAQ6"/>